<dbReference type="RefSeq" id="WP_343894750.1">
    <property type="nucleotide sequence ID" value="NZ_BAAAFZ010000017.1"/>
</dbReference>
<evidence type="ECO:0000313" key="4">
    <source>
        <dbReference type="EMBL" id="GAA0578741.1"/>
    </source>
</evidence>
<keyword evidence="3" id="KW-0472">Membrane</keyword>
<feature type="transmembrane region" description="Helical" evidence="3">
    <location>
        <begin position="55"/>
        <end position="73"/>
    </location>
</feature>
<keyword evidence="1" id="KW-0175">Coiled coil</keyword>
<protein>
    <submittedName>
        <fullName evidence="4">Sugar transporter</fullName>
    </submittedName>
</protein>
<feature type="region of interest" description="Disordered" evidence="2">
    <location>
        <begin position="1"/>
        <end position="43"/>
    </location>
</feature>
<dbReference type="Proteomes" id="UP001501588">
    <property type="component" value="Unassembled WGS sequence"/>
</dbReference>
<reference evidence="5" key="1">
    <citation type="journal article" date="2019" name="Int. J. Syst. Evol. Microbiol.">
        <title>The Global Catalogue of Microorganisms (GCM) 10K type strain sequencing project: providing services to taxonomists for standard genome sequencing and annotation.</title>
        <authorList>
            <consortium name="The Broad Institute Genomics Platform"/>
            <consortium name="The Broad Institute Genome Sequencing Center for Infectious Disease"/>
            <person name="Wu L."/>
            <person name="Ma J."/>
        </authorList>
    </citation>
    <scope>NUCLEOTIDE SEQUENCE [LARGE SCALE GENOMIC DNA]</scope>
    <source>
        <strain evidence="5">JCM 9933</strain>
    </source>
</reference>
<gene>
    <name evidence="4" type="ORF">GCM10009416_16510</name>
</gene>
<feature type="transmembrane region" description="Helical" evidence="3">
    <location>
        <begin position="380"/>
        <end position="400"/>
    </location>
</feature>
<comment type="caution">
    <text evidence="4">The sequence shown here is derived from an EMBL/GenBank/DDBJ whole genome shotgun (WGS) entry which is preliminary data.</text>
</comment>
<evidence type="ECO:0000256" key="2">
    <source>
        <dbReference type="SAM" id="MobiDB-lite"/>
    </source>
</evidence>
<keyword evidence="4" id="KW-0762">Sugar transport</keyword>
<dbReference type="InterPro" id="IPR050445">
    <property type="entry name" value="Bact_polysacc_biosynth/exp"/>
</dbReference>
<evidence type="ECO:0000313" key="5">
    <source>
        <dbReference type="Proteomes" id="UP001501588"/>
    </source>
</evidence>
<evidence type="ECO:0000256" key="1">
    <source>
        <dbReference type="SAM" id="Coils"/>
    </source>
</evidence>
<proteinExistence type="predicted"/>
<organism evidence="4 5">
    <name type="scientific">Craurococcus roseus</name>
    <dbReference type="NCBI Taxonomy" id="77585"/>
    <lineage>
        <taxon>Bacteria</taxon>
        <taxon>Pseudomonadati</taxon>
        <taxon>Pseudomonadota</taxon>
        <taxon>Alphaproteobacteria</taxon>
        <taxon>Acetobacterales</taxon>
        <taxon>Acetobacteraceae</taxon>
        <taxon>Craurococcus</taxon>
    </lineage>
</organism>
<keyword evidence="3" id="KW-1133">Transmembrane helix</keyword>
<keyword evidence="5" id="KW-1185">Reference proteome</keyword>
<evidence type="ECO:0000256" key="3">
    <source>
        <dbReference type="SAM" id="Phobius"/>
    </source>
</evidence>
<dbReference type="PANTHER" id="PTHR32309">
    <property type="entry name" value="TYROSINE-PROTEIN KINASE"/>
    <property type="match status" value="1"/>
</dbReference>
<dbReference type="PANTHER" id="PTHR32309:SF13">
    <property type="entry name" value="FERRIC ENTEROBACTIN TRANSPORT PROTEIN FEPE"/>
    <property type="match status" value="1"/>
</dbReference>
<accession>A0ABP3Q4D4</accession>
<sequence>MTIWTKRSPPTRRDDALSTALAPGGPLSDATWSGPVSKPRGGGLRRRLRRHPFKLLVLLPTVLVGLYFFAVAAPQYESEARFLIRGRQASAATGLGEALQSAGFRPANEDAMGIRDYLQSHDAVTALRGGLDLVGIFRRPEADPLAMFWWAEPSAERLLDHFRRRVEAEYDTTSGITSLRARSFRPEDSLAITQELLRLSEAMVNRLNQRLQEDGLRVAREELARAEARLTNAQVAMTEFRERERAVDPARSAAVALENLGRLEGALAQARAELAEAQRFARADNPRIVQIRNRVEGLTAQVAEERKHAASADAGNSQQLGEYERLSVERELARAQLASATASLERARADAQRQQIFLLRVVEPNMAEWARHPKATLNTAYVFLCLSVAYGLAWLLVAGMREHAS</sequence>
<feature type="coiled-coil region" evidence="1">
    <location>
        <begin position="216"/>
        <end position="280"/>
    </location>
</feature>
<keyword evidence="3" id="KW-0812">Transmembrane</keyword>
<name>A0ABP3Q4D4_9PROT</name>
<dbReference type="EMBL" id="BAAAFZ010000017">
    <property type="protein sequence ID" value="GAA0578741.1"/>
    <property type="molecule type" value="Genomic_DNA"/>
</dbReference>
<keyword evidence="4" id="KW-0813">Transport</keyword>